<feature type="transmembrane region" description="Helical" evidence="6">
    <location>
        <begin position="81"/>
        <end position="103"/>
    </location>
</feature>
<keyword evidence="2 6" id="KW-0812">Transmembrane</keyword>
<dbReference type="KEGG" id="mfm:MfeM64YM_0224"/>
<dbReference type="InterPro" id="IPR006603">
    <property type="entry name" value="PQ-loop_rpt"/>
</dbReference>
<feature type="transmembrane region" description="Helical" evidence="6">
    <location>
        <begin position="56"/>
        <end position="75"/>
    </location>
</feature>
<dbReference type="PROSITE" id="PS51257">
    <property type="entry name" value="PROKAR_LIPOPROTEIN"/>
    <property type="match status" value="1"/>
</dbReference>
<evidence type="ECO:0000256" key="5">
    <source>
        <dbReference type="SAM" id="MobiDB-lite"/>
    </source>
</evidence>
<reference evidence="7 8" key="1">
    <citation type="journal article" date="2011" name="J. Bacteriol.">
        <title>Genome sequence of the repetitive-sequence-rich Mycoplasma fermentans strain M64.</title>
        <authorList>
            <person name="Shu H.W."/>
            <person name="Liu T.T."/>
            <person name="Chang H.Y."/>
            <person name="Liu Y.M."/>
            <person name="Wu K.M."/>
            <person name="Shu H.Y."/>
            <person name="Tsai S.F."/>
            <person name="Hsiao K.J."/>
            <person name="Hu W.S."/>
            <person name="Ng W.V."/>
        </authorList>
    </citation>
    <scope>NUCLEOTIDE SEQUENCE [LARGE SCALE GENOMIC DNA]</scope>
    <source>
        <strain evidence="7 8">M64</strain>
    </source>
</reference>
<evidence type="ECO:0000256" key="4">
    <source>
        <dbReference type="ARBA" id="ARBA00023136"/>
    </source>
</evidence>
<organism evidence="7 8">
    <name type="scientific">Mycoplasmopsis fermentans (strain M64)</name>
    <name type="common">Mycoplasma fermentans</name>
    <dbReference type="NCBI Taxonomy" id="943945"/>
    <lineage>
        <taxon>Bacteria</taxon>
        <taxon>Bacillati</taxon>
        <taxon>Mycoplasmatota</taxon>
        <taxon>Mycoplasmoidales</taxon>
        <taxon>Metamycoplasmataceae</taxon>
        <taxon>Mycoplasmopsis</taxon>
    </lineage>
</organism>
<evidence type="ECO:0000256" key="2">
    <source>
        <dbReference type="ARBA" id="ARBA00022692"/>
    </source>
</evidence>
<evidence type="ECO:0008006" key="9">
    <source>
        <dbReference type="Google" id="ProtNLM"/>
    </source>
</evidence>
<feature type="transmembrane region" description="Helical" evidence="6">
    <location>
        <begin position="186"/>
        <end position="210"/>
    </location>
</feature>
<protein>
    <recommendedName>
        <fullName evidence="9">PQ loop repeat</fullName>
    </recommendedName>
</protein>
<feature type="transmembrane region" description="Helical" evidence="6">
    <location>
        <begin position="222"/>
        <end position="243"/>
    </location>
</feature>
<keyword evidence="4 6" id="KW-0472">Membrane</keyword>
<dbReference type="GO" id="GO:0016020">
    <property type="term" value="C:membrane"/>
    <property type="evidence" value="ECO:0007669"/>
    <property type="project" value="UniProtKB-SubCell"/>
</dbReference>
<gene>
    <name evidence="7" type="ordered locus">MfeM64YM_0224</name>
</gene>
<dbReference type="RefSeq" id="WP_013526739.1">
    <property type="nucleotide sequence ID" value="NC_014921.1"/>
</dbReference>
<evidence type="ECO:0000256" key="1">
    <source>
        <dbReference type="ARBA" id="ARBA00004141"/>
    </source>
</evidence>
<feature type="transmembrane region" description="Helical" evidence="6">
    <location>
        <begin position="115"/>
        <end position="136"/>
    </location>
</feature>
<evidence type="ECO:0000256" key="6">
    <source>
        <dbReference type="SAM" id="Phobius"/>
    </source>
</evidence>
<proteinExistence type="predicted"/>
<comment type="subcellular location">
    <subcellularLocation>
        <location evidence="1">Membrane</location>
        <topology evidence="1">Multi-pass membrane protein</topology>
    </subcellularLocation>
</comment>
<evidence type="ECO:0000313" key="8">
    <source>
        <dbReference type="Proteomes" id="UP000007473"/>
    </source>
</evidence>
<dbReference type="Pfam" id="PF04193">
    <property type="entry name" value="PQ-loop"/>
    <property type="match status" value="2"/>
</dbReference>
<sequence length="279" mass="31477">MDFIRSSFAINKDVNDGIAAFVAIVGMIACIATISVSIPQLVYLLKRKKTGEVKFYSFWIFFAALCSWIIFGSFTGEEAKMAAVVYANILCAYVYCVLLFFMYKYDEKVKRNKRKFVVLGITLTLTTICAIVGFVGLYHKNSEGNGLNFDPNTTAILSQIIPVISTFAFLPQVLKTFEKRDIEGLSVGLILMFVLTNIFWIAYWVSLIIAEGKLTPALTSTLLWQTLSLLIYISQLSMMLHILKTTKKAMQEAKNNQENSIPQNDQNNYKTEANENVQE</sequence>
<evidence type="ECO:0000256" key="3">
    <source>
        <dbReference type="ARBA" id="ARBA00022989"/>
    </source>
</evidence>
<dbReference type="Gene3D" id="1.20.1280.290">
    <property type="match status" value="2"/>
</dbReference>
<accession>A0AB32XB13</accession>
<feature type="region of interest" description="Disordered" evidence="5">
    <location>
        <begin position="253"/>
        <end position="279"/>
    </location>
</feature>
<feature type="transmembrane region" description="Helical" evidence="6">
    <location>
        <begin position="156"/>
        <end position="174"/>
    </location>
</feature>
<dbReference type="EMBL" id="CP002458">
    <property type="protein sequence ID" value="ADV34230.1"/>
    <property type="molecule type" value="Genomic_DNA"/>
</dbReference>
<feature type="transmembrane region" description="Helical" evidence="6">
    <location>
        <begin position="20"/>
        <end position="44"/>
    </location>
</feature>
<dbReference type="AlphaFoldDB" id="A0AB32XB13"/>
<evidence type="ECO:0000313" key="7">
    <source>
        <dbReference type="EMBL" id="ADV34230.1"/>
    </source>
</evidence>
<keyword evidence="3 6" id="KW-1133">Transmembrane helix</keyword>
<dbReference type="Proteomes" id="UP000007473">
    <property type="component" value="Chromosome"/>
</dbReference>
<name>A0AB32XB13_MYCFM</name>